<keyword evidence="7" id="KW-0812">Transmembrane</keyword>
<dbReference type="InterPro" id="IPR036097">
    <property type="entry name" value="HisK_dim/P_sf"/>
</dbReference>
<organism evidence="9 10">
    <name type="scientific">Reyranella soli</name>
    <dbReference type="NCBI Taxonomy" id="1230389"/>
    <lineage>
        <taxon>Bacteria</taxon>
        <taxon>Pseudomonadati</taxon>
        <taxon>Pseudomonadota</taxon>
        <taxon>Alphaproteobacteria</taxon>
        <taxon>Hyphomicrobiales</taxon>
        <taxon>Reyranellaceae</taxon>
        <taxon>Reyranella</taxon>
    </lineage>
</organism>
<dbReference type="PRINTS" id="PR00344">
    <property type="entry name" value="BCTRLSENSOR"/>
</dbReference>
<dbReference type="CDD" id="cd00075">
    <property type="entry name" value="HATPase"/>
    <property type="match status" value="1"/>
</dbReference>
<evidence type="ECO:0000256" key="4">
    <source>
        <dbReference type="ARBA" id="ARBA00022741"/>
    </source>
</evidence>
<keyword evidence="7" id="KW-0472">Membrane</keyword>
<keyword evidence="6" id="KW-0067">ATP-binding</keyword>
<evidence type="ECO:0000256" key="2">
    <source>
        <dbReference type="ARBA" id="ARBA00012438"/>
    </source>
</evidence>
<dbReference type="GO" id="GO:0000155">
    <property type="term" value="F:phosphorelay sensor kinase activity"/>
    <property type="evidence" value="ECO:0007669"/>
    <property type="project" value="InterPro"/>
</dbReference>
<keyword evidence="4" id="KW-0547">Nucleotide-binding</keyword>
<dbReference type="InterPro" id="IPR036890">
    <property type="entry name" value="HATPase_C_sf"/>
</dbReference>
<dbReference type="SUPFAM" id="SSF55874">
    <property type="entry name" value="ATPase domain of HSP90 chaperone/DNA topoisomerase II/histidine kinase"/>
    <property type="match status" value="1"/>
</dbReference>
<evidence type="ECO:0000256" key="6">
    <source>
        <dbReference type="ARBA" id="ARBA00022840"/>
    </source>
</evidence>
<evidence type="ECO:0000256" key="1">
    <source>
        <dbReference type="ARBA" id="ARBA00000085"/>
    </source>
</evidence>
<dbReference type="InterPro" id="IPR004358">
    <property type="entry name" value="Sig_transdc_His_kin-like_C"/>
</dbReference>
<keyword evidence="10" id="KW-1185">Reference proteome</keyword>
<reference evidence="9 10" key="1">
    <citation type="submission" date="2019-07" db="EMBL/GenBank/DDBJ databases">
        <title>Whole genome shotgun sequence of Reyranella soli NBRC 108950.</title>
        <authorList>
            <person name="Hosoyama A."/>
            <person name="Uohara A."/>
            <person name="Ohji S."/>
            <person name="Ichikawa N."/>
        </authorList>
    </citation>
    <scope>NUCLEOTIDE SEQUENCE [LARGE SCALE GENOMIC DNA]</scope>
    <source>
        <strain evidence="9 10">NBRC 108950</strain>
    </source>
</reference>
<evidence type="ECO:0000256" key="7">
    <source>
        <dbReference type="SAM" id="Phobius"/>
    </source>
</evidence>
<name>A0A512NFF5_9HYPH</name>
<proteinExistence type="predicted"/>
<evidence type="ECO:0000259" key="8">
    <source>
        <dbReference type="PROSITE" id="PS50109"/>
    </source>
</evidence>
<dbReference type="Gene3D" id="3.30.565.10">
    <property type="entry name" value="Histidine kinase-like ATPase, C-terminal domain"/>
    <property type="match status" value="1"/>
</dbReference>
<dbReference type="Pfam" id="PF02518">
    <property type="entry name" value="HATPase_c"/>
    <property type="match status" value="1"/>
</dbReference>
<dbReference type="SMART" id="SM00387">
    <property type="entry name" value="HATPase_c"/>
    <property type="match status" value="1"/>
</dbReference>
<sequence>MALVAIFVALPVVLYGQFESADRQMRDLVTRAIQDRSALISEALAPKLTNGDKNARAALNDDLAKYASDGTILKLMFQPGEERHAGRFYFVASAPKIRADEVAAELDELGQRGILQRISDACMWDAANEIRYKQANGTVELLTSIIPIRAADGCWVLTSTHTTSEFLNTSIGRPYWETREIRVAAAIYLVLAIIALLVAVSIRVSLRRFRDVAAEISQGRIGDNAFSHRNVVPELSSVARDFDKLVHDLRRVSQQIRQNAEDKAHSFKTPLATIRSALEPVRRAMPLDNARAKRALEIVDSSLKRLLDLVIAAQRHDISTAELIEAPRVPTDFTQLVGDAALHFREILATKDIRLIRRLEERAIVRAGQGMLETVLQCVLENAISFSPRGGTIIVTLTVNSETVELQVDDEGPGVDPAKIPHMFERYFSSRPEDDQNAPPSGHAGLGLWIVRRNLETLGGRVSAANRIGGGLSISISLPRNGA</sequence>
<dbReference type="EMBL" id="BKAJ01000085">
    <property type="protein sequence ID" value="GEP57683.1"/>
    <property type="molecule type" value="Genomic_DNA"/>
</dbReference>
<keyword evidence="3" id="KW-0808">Transferase</keyword>
<evidence type="ECO:0000313" key="10">
    <source>
        <dbReference type="Proteomes" id="UP000321058"/>
    </source>
</evidence>
<dbReference type="Gene3D" id="1.10.287.130">
    <property type="match status" value="1"/>
</dbReference>
<evidence type="ECO:0000256" key="3">
    <source>
        <dbReference type="ARBA" id="ARBA00022679"/>
    </source>
</evidence>
<comment type="caution">
    <text evidence="9">The sequence shown here is derived from an EMBL/GenBank/DDBJ whole genome shotgun (WGS) entry which is preliminary data.</text>
</comment>
<dbReference type="PANTHER" id="PTHR44936">
    <property type="entry name" value="SENSOR PROTEIN CREC"/>
    <property type="match status" value="1"/>
</dbReference>
<evidence type="ECO:0000256" key="5">
    <source>
        <dbReference type="ARBA" id="ARBA00022777"/>
    </source>
</evidence>
<dbReference type="PANTHER" id="PTHR44936:SF10">
    <property type="entry name" value="SENSOR PROTEIN RSTB"/>
    <property type="match status" value="1"/>
</dbReference>
<dbReference type="InterPro" id="IPR005467">
    <property type="entry name" value="His_kinase_dom"/>
</dbReference>
<gene>
    <name evidence="9" type="ORF">RSO01_48490</name>
</gene>
<keyword evidence="7" id="KW-1133">Transmembrane helix</keyword>
<keyword evidence="5" id="KW-0418">Kinase</keyword>
<dbReference type="RefSeq" id="WP_170303317.1">
    <property type="nucleotide sequence ID" value="NZ_BKAJ01000085.1"/>
</dbReference>
<feature type="transmembrane region" description="Helical" evidence="7">
    <location>
        <begin position="183"/>
        <end position="202"/>
    </location>
</feature>
<dbReference type="InterPro" id="IPR050980">
    <property type="entry name" value="2C_sensor_his_kinase"/>
</dbReference>
<dbReference type="AlphaFoldDB" id="A0A512NFF5"/>
<evidence type="ECO:0000313" key="9">
    <source>
        <dbReference type="EMBL" id="GEP57683.1"/>
    </source>
</evidence>
<accession>A0A512NFF5</accession>
<comment type="catalytic activity">
    <reaction evidence="1">
        <text>ATP + protein L-histidine = ADP + protein N-phospho-L-histidine.</text>
        <dbReference type="EC" id="2.7.13.3"/>
    </reaction>
</comment>
<dbReference type="InterPro" id="IPR003594">
    <property type="entry name" value="HATPase_dom"/>
</dbReference>
<dbReference type="SUPFAM" id="SSF47384">
    <property type="entry name" value="Homodimeric domain of signal transducing histidine kinase"/>
    <property type="match status" value="1"/>
</dbReference>
<dbReference type="Proteomes" id="UP000321058">
    <property type="component" value="Unassembled WGS sequence"/>
</dbReference>
<protein>
    <recommendedName>
        <fullName evidence="2">histidine kinase</fullName>
        <ecNumber evidence="2">2.7.13.3</ecNumber>
    </recommendedName>
</protein>
<dbReference type="GO" id="GO:0005524">
    <property type="term" value="F:ATP binding"/>
    <property type="evidence" value="ECO:0007669"/>
    <property type="project" value="UniProtKB-KW"/>
</dbReference>
<dbReference type="PROSITE" id="PS50109">
    <property type="entry name" value="HIS_KIN"/>
    <property type="match status" value="1"/>
</dbReference>
<dbReference type="EC" id="2.7.13.3" evidence="2"/>
<feature type="domain" description="Histidine kinase" evidence="8">
    <location>
        <begin position="262"/>
        <end position="482"/>
    </location>
</feature>